<evidence type="ECO:0000313" key="2">
    <source>
        <dbReference type="EMBL" id="ORE00391.1"/>
    </source>
</evidence>
<dbReference type="VEuPathDB" id="MicrosporidiaDB:HERIO_867"/>
<reference evidence="2 3" key="1">
    <citation type="journal article" date="2017" name="Environ. Microbiol.">
        <title>Decay of the glycolytic pathway and adaptation to intranuclear parasitism within Enterocytozoonidae microsporidia.</title>
        <authorList>
            <person name="Wiredu Boakye D."/>
            <person name="Jaroenlak P."/>
            <person name="Prachumwat A."/>
            <person name="Williams T.A."/>
            <person name="Bateman K.S."/>
            <person name="Itsathitphaisarn O."/>
            <person name="Sritunyalucksana K."/>
            <person name="Paszkiewicz K.H."/>
            <person name="Moore K.A."/>
            <person name="Stentiford G.D."/>
            <person name="Williams B.A."/>
        </authorList>
    </citation>
    <scope>NUCLEOTIDE SEQUENCE [LARGE SCALE GENOMIC DNA]</scope>
    <source>
        <strain evidence="3">canceri</strain>
    </source>
</reference>
<keyword evidence="1" id="KW-0472">Membrane</keyword>
<sequence>MEFKQQEKKKPFWVCDRRFIFGVLILFAVTVFGLWFYFNNDPEKLKVKELIKYSEGFYERIKEVENRLSSLKDEEYNNDSYDFFKKKFLENLRILSSYLESGKNGVKKIPLKQLILFYNLIDLTNENNKDFFKNIIDYYVLIRYRYKFIGVIIAKPRCPKLFIKQSLYNKIKPNTDLFERFKKVNETRKVLFDNIENFYDPESNLIGVFICPETPKNFIEHIDIKIELLMKIDLLINAIGNVLLLSFIEKEDGFKKKDENLKKSDLFKYENALKLKYPIKSFNLDDIIKNLKCKDNDNDLFNIYFKNGLDEEKLNEYEKKEDKIREELKSN</sequence>
<name>A0A1X0QKS0_9MICR</name>
<gene>
    <name evidence="2" type="ORF">A0H76_1176</name>
</gene>
<accession>A0A1X0QKS0</accession>
<protein>
    <submittedName>
        <fullName evidence="2">Uncharacterized protein</fullName>
    </submittedName>
</protein>
<dbReference type="AlphaFoldDB" id="A0A1X0QKS0"/>
<proteinExistence type="predicted"/>
<comment type="caution">
    <text evidence="2">The sequence shown here is derived from an EMBL/GenBank/DDBJ whole genome shotgun (WGS) entry which is preliminary data.</text>
</comment>
<keyword evidence="1" id="KW-0812">Transmembrane</keyword>
<feature type="transmembrane region" description="Helical" evidence="1">
    <location>
        <begin position="20"/>
        <end position="38"/>
    </location>
</feature>
<dbReference type="EMBL" id="LTAI01000026">
    <property type="protein sequence ID" value="ORE00391.1"/>
    <property type="molecule type" value="Genomic_DNA"/>
</dbReference>
<dbReference type="VEuPathDB" id="MicrosporidiaDB:A0H76_1176"/>
<evidence type="ECO:0000313" key="3">
    <source>
        <dbReference type="Proteomes" id="UP000192501"/>
    </source>
</evidence>
<dbReference type="VEuPathDB" id="MicrosporidiaDB:HERIO_2517"/>
<evidence type="ECO:0000256" key="1">
    <source>
        <dbReference type="SAM" id="Phobius"/>
    </source>
</evidence>
<keyword evidence="1" id="KW-1133">Transmembrane helix</keyword>
<dbReference type="Proteomes" id="UP000192501">
    <property type="component" value="Unassembled WGS sequence"/>
</dbReference>
<organism evidence="2 3">
    <name type="scientific">Hepatospora eriocheir</name>
    <dbReference type="NCBI Taxonomy" id="1081669"/>
    <lineage>
        <taxon>Eukaryota</taxon>
        <taxon>Fungi</taxon>
        <taxon>Fungi incertae sedis</taxon>
        <taxon>Microsporidia</taxon>
        <taxon>Hepatosporidae</taxon>
        <taxon>Hepatospora</taxon>
    </lineage>
</organism>